<dbReference type="InterPro" id="IPR001867">
    <property type="entry name" value="OmpR/PhoB-type_DNA-bd"/>
</dbReference>
<evidence type="ECO:0000256" key="1">
    <source>
        <dbReference type="ARBA" id="ARBA00023125"/>
    </source>
</evidence>
<accession>A0A1H0IW21</accession>
<dbReference type="SUPFAM" id="SSF46894">
    <property type="entry name" value="C-terminal effector domain of the bipartite response regulators"/>
    <property type="match status" value="1"/>
</dbReference>
<protein>
    <submittedName>
        <fullName evidence="4">Transcriptional regulatory protein, C terminal</fullName>
    </submittedName>
</protein>
<dbReference type="GO" id="GO:0006355">
    <property type="term" value="P:regulation of DNA-templated transcription"/>
    <property type="evidence" value="ECO:0007669"/>
    <property type="project" value="InterPro"/>
</dbReference>
<dbReference type="EMBL" id="FNIJ01000010">
    <property type="protein sequence ID" value="SDO35400.1"/>
    <property type="molecule type" value="Genomic_DNA"/>
</dbReference>
<dbReference type="Gene3D" id="1.10.10.10">
    <property type="entry name" value="Winged helix-like DNA-binding domain superfamily/Winged helix DNA-binding domain"/>
    <property type="match status" value="1"/>
</dbReference>
<dbReference type="CDD" id="cd00383">
    <property type="entry name" value="trans_reg_C"/>
    <property type="match status" value="1"/>
</dbReference>
<gene>
    <name evidence="4" type="ORF">SAMN05216193_110152</name>
</gene>
<evidence type="ECO:0000256" key="2">
    <source>
        <dbReference type="PROSITE-ProRule" id="PRU01091"/>
    </source>
</evidence>
<reference evidence="5" key="1">
    <citation type="submission" date="2016-10" db="EMBL/GenBank/DDBJ databases">
        <authorList>
            <person name="Varghese N."/>
            <person name="Submissions S."/>
        </authorList>
    </citation>
    <scope>NUCLEOTIDE SEQUENCE [LARGE SCALE GENOMIC DNA]</scope>
    <source>
        <strain evidence="5">JCM 21621</strain>
    </source>
</reference>
<evidence type="ECO:0000259" key="3">
    <source>
        <dbReference type="PROSITE" id="PS51755"/>
    </source>
</evidence>
<keyword evidence="5" id="KW-1185">Reference proteome</keyword>
<organism evidence="4 5">
    <name type="scientific">Pseudomonas jinjuensis</name>
    <dbReference type="NCBI Taxonomy" id="198616"/>
    <lineage>
        <taxon>Bacteria</taxon>
        <taxon>Pseudomonadati</taxon>
        <taxon>Pseudomonadota</taxon>
        <taxon>Gammaproteobacteria</taxon>
        <taxon>Pseudomonadales</taxon>
        <taxon>Pseudomonadaceae</taxon>
        <taxon>Pseudomonas</taxon>
    </lineage>
</organism>
<feature type="domain" description="OmpR/PhoB-type" evidence="3">
    <location>
        <begin position="1"/>
        <end position="91"/>
    </location>
</feature>
<proteinExistence type="predicted"/>
<name>A0A1H0IW21_9PSED</name>
<evidence type="ECO:0000313" key="5">
    <source>
        <dbReference type="Proteomes" id="UP000242957"/>
    </source>
</evidence>
<dbReference type="InterPro" id="IPR016032">
    <property type="entry name" value="Sig_transdc_resp-reg_C-effctor"/>
</dbReference>
<dbReference type="SMART" id="SM00862">
    <property type="entry name" value="Trans_reg_C"/>
    <property type="match status" value="1"/>
</dbReference>
<dbReference type="STRING" id="198616.SAMN05216193_110152"/>
<evidence type="ECO:0000313" key="4">
    <source>
        <dbReference type="EMBL" id="SDO35400.1"/>
    </source>
</evidence>
<dbReference type="InterPro" id="IPR036388">
    <property type="entry name" value="WH-like_DNA-bd_sf"/>
</dbReference>
<dbReference type="AlphaFoldDB" id="A0A1H0IW21"/>
<dbReference type="GO" id="GO:0000160">
    <property type="term" value="P:phosphorelay signal transduction system"/>
    <property type="evidence" value="ECO:0007669"/>
    <property type="project" value="InterPro"/>
</dbReference>
<dbReference type="GO" id="GO:0003677">
    <property type="term" value="F:DNA binding"/>
    <property type="evidence" value="ECO:0007669"/>
    <property type="project" value="UniProtKB-UniRule"/>
</dbReference>
<keyword evidence="1 2" id="KW-0238">DNA-binding</keyword>
<dbReference type="PROSITE" id="PS51755">
    <property type="entry name" value="OMPR_PHOB"/>
    <property type="match status" value="1"/>
</dbReference>
<dbReference type="Proteomes" id="UP000242957">
    <property type="component" value="Unassembled WGS sequence"/>
</dbReference>
<dbReference type="Pfam" id="PF00486">
    <property type="entry name" value="Trans_reg_C"/>
    <property type="match status" value="1"/>
</dbReference>
<feature type="DNA-binding region" description="OmpR/PhoB-type" evidence="2">
    <location>
        <begin position="1"/>
        <end position="91"/>
    </location>
</feature>
<sequence>MTINLSQLCLHREPQRLQLSYDEAELLRAMNEARQHTLSRSEIAEILGRNELYYDARALEKCVSRLRLKIAHTFGCKLIVSVRGHGYRLSQSLSH</sequence>